<dbReference type="Proteomes" id="UP000632659">
    <property type="component" value="Unassembled WGS sequence"/>
</dbReference>
<evidence type="ECO:0000313" key="4">
    <source>
        <dbReference type="Proteomes" id="UP000632659"/>
    </source>
</evidence>
<protein>
    <submittedName>
        <fullName evidence="3">UxaA family hydrolase</fullName>
    </submittedName>
</protein>
<reference evidence="3" key="1">
    <citation type="submission" date="2020-08" db="EMBL/GenBank/DDBJ databases">
        <title>Genome public.</title>
        <authorList>
            <person name="Liu C."/>
            <person name="Sun Q."/>
        </authorList>
    </citation>
    <scope>NUCLEOTIDE SEQUENCE</scope>
    <source>
        <strain evidence="3">NSJ-15</strain>
    </source>
</reference>
<comment type="caution">
    <text evidence="3">The sequence shown here is derived from an EMBL/GenBank/DDBJ whole genome shotgun (WGS) entry which is preliminary data.</text>
</comment>
<organism evidence="3 4">
    <name type="scientific">Massiliimalia timonensis</name>
    <dbReference type="NCBI Taxonomy" id="1987501"/>
    <lineage>
        <taxon>Bacteria</taxon>
        <taxon>Bacillati</taxon>
        <taxon>Bacillota</taxon>
        <taxon>Clostridia</taxon>
        <taxon>Eubacteriales</taxon>
        <taxon>Oscillospiraceae</taxon>
        <taxon>Massiliimalia</taxon>
    </lineage>
</organism>
<sequence length="99" mass="10829">MDNAVIIEAKDNVAVAIEPIPAGVRASFCYPDGKQRAVNVCEDIAIYHKFAVCDIPCGSKIIKYGEHIGEASRDILTGEHVHVHNVASVRENLEKEESL</sequence>
<dbReference type="GO" id="GO:0016829">
    <property type="term" value="F:lyase activity"/>
    <property type="evidence" value="ECO:0007669"/>
    <property type="project" value="UniProtKB-KW"/>
</dbReference>
<dbReference type="RefSeq" id="WP_187536766.1">
    <property type="nucleotide sequence ID" value="NZ_JACRTL010000008.1"/>
</dbReference>
<proteinExistence type="predicted"/>
<gene>
    <name evidence="3" type="ORF">H8702_11870</name>
</gene>
<dbReference type="AlphaFoldDB" id="A0A8J6TVV4"/>
<dbReference type="SMART" id="SM00858">
    <property type="entry name" value="SAF"/>
    <property type="match status" value="1"/>
</dbReference>
<dbReference type="CDD" id="cd11613">
    <property type="entry name" value="SAF_AH_GD"/>
    <property type="match status" value="1"/>
</dbReference>
<evidence type="ECO:0000256" key="1">
    <source>
        <dbReference type="ARBA" id="ARBA00023239"/>
    </source>
</evidence>
<dbReference type="EMBL" id="JACRTL010000008">
    <property type="protein sequence ID" value="MBC8611788.1"/>
    <property type="molecule type" value="Genomic_DNA"/>
</dbReference>
<feature type="domain" description="SAF" evidence="2">
    <location>
        <begin position="11"/>
        <end position="87"/>
    </location>
</feature>
<dbReference type="Gene3D" id="2.30.130.110">
    <property type="match status" value="1"/>
</dbReference>
<dbReference type="InterPro" id="IPR013974">
    <property type="entry name" value="SAF"/>
</dbReference>
<dbReference type="GO" id="GO:0016787">
    <property type="term" value="F:hydrolase activity"/>
    <property type="evidence" value="ECO:0007669"/>
    <property type="project" value="UniProtKB-KW"/>
</dbReference>
<keyword evidence="3" id="KW-0378">Hydrolase</keyword>
<keyword evidence="1" id="KW-0456">Lyase</keyword>
<dbReference type="InterPro" id="IPR044144">
    <property type="entry name" value="SAF_UxaA/GarD"/>
</dbReference>
<evidence type="ECO:0000259" key="2">
    <source>
        <dbReference type="SMART" id="SM00858"/>
    </source>
</evidence>
<accession>A0A8J6TVV4</accession>
<evidence type="ECO:0000313" key="3">
    <source>
        <dbReference type="EMBL" id="MBC8611788.1"/>
    </source>
</evidence>
<keyword evidence="4" id="KW-1185">Reference proteome</keyword>
<name>A0A8J6TVV4_9FIRM</name>